<accession>A0A9X5E797</accession>
<keyword evidence="2" id="KW-1185">Reference proteome</keyword>
<protein>
    <recommendedName>
        <fullName evidence="3">Transposase</fullName>
    </recommendedName>
</protein>
<comment type="caution">
    <text evidence="1">The sequence shown here is derived from an EMBL/GenBank/DDBJ whole genome shotgun (WGS) entry which is preliminary data.</text>
</comment>
<sequence length="128" mass="14517">MFASVWMRYTPKKTVGQIIASGNHYVIAVKANQPKLLAYLRTQFEQMPPLSVDIQTEQCRDRCTQRTVSILDTMAGIEPHWLGVQRMIRVERAGTRANQPLSETMFYLSSLAVDAADFAQLIRSRVAD</sequence>
<proteinExistence type="predicted"/>
<evidence type="ECO:0000313" key="1">
    <source>
        <dbReference type="EMBL" id="NHC36429.1"/>
    </source>
</evidence>
<name>A0A9X5E797_9CYAN</name>
<evidence type="ECO:0000313" key="2">
    <source>
        <dbReference type="Proteomes" id="UP000031532"/>
    </source>
</evidence>
<gene>
    <name evidence="1" type="ORF">QH73_0017575</name>
</gene>
<dbReference type="EMBL" id="JTJC03000005">
    <property type="protein sequence ID" value="NHC36429.1"/>
    <property type="molecule type" value="Genomic_DNA"/>
</dbReference>
<dbReference type="AlphaFoldDB" id="A0A9X5E797"/>
<evidence type="ECO:0008006" key="3">
    <source>
        <dbReference type="Google" id="ProtNLM"/>
    </source>
</evidence>
<organism evidence="1 2">
    <name type="scientific">Scytonema millei VB511283</name>
    <dbReference type="NCBI Taxonomy" id="1245923"/>
    <lineage>
        <taxon>Bacteria</taxon>
        <taxon>Bacillati</taxon>
        <taxon>Cyanobacteriota</taxon>
        <taxon>Cyanophyceae</taxon>
        <taxon>Nostocales</taxon>
        <taxon>Scytonemataceae</taxon>
        <taxon>Scytonema</taxon>
    </lineage>
</organism>
<dbReference type="Proteomes" id="UP000031532">
    <property type="component" value="Unassembled WGS sequence"/>
</dbReference>
<reference evidence="1 2" key="1">
    <citation type="journal article" date="2015" name="Genome Announc.">
        <title>Draft Genome Sequence of the Terrestrial Cyanobacterium Scytonema millei VB511283, Isolated from Eastern India.</title>
        <authorList>
            <person name="Sen D."/>
            <person name="Chandrababunaidu M.M."/>
            <person name="Singh D."/>
            <person name="Sanghi N."/>
            <person name="Ghorai A."/>
            <person name="Mishra G.P."/>
            <person name="Madduluri M."/>
            <person name="Adhikary S.P."/>
            <person name="Tripathy S."/>
        </authorList>
    </citation>
    <scope>NUCLEOTIDE SEQUENCE [LARGE SCALE GENOMIC DNA]</scope>
    <source>
        <strain evidence="1 2">VB511283</strain>
    </source>
</reference>